<evidence type="ECO:0000256" key="5">
    <source>
        <dbReference type="ARBA" id="ARBA00022801"/>
    </source>
</evidence>
<sequence>MSRNYLQAAVEIAQEAGKILIEAFSGPLDIRYKGDEVDLVTQADKRSEQFIVSRLNEYFPGHAITAEEGTGQDTASAFRWHVDPLDGTTNFAHHYPCFCVSIALAERDTLLAGAIFNPYYNELYTAARGEGAAFNGRKIAVSKVPTLSTSLLCTGFPVRNRRISPNLQYYGEFTQRTHGVRRDGSAALDLACVASGRFDGFWEFGLNKWDVAAGVLLIEEAGGKVSDFAGEPYQLGAPVILASNGLIHEEMRQVASEISRRVPAPGSL</sequence>
<dbReference type="Proteomes" id="UP000567293">
    <property type="component" value="Unassembled WGS sequence"/>
</dbReference>
<feature type="binding site" evidence="7">
    <location>
        <position position="85"/>
    </location>
    <ligand>
        <name>Mg(2+)</name>
        <dbReference type="ChEBI" id="CHEBI:18420"/>
        <label>1</label>
        <note>catalytic</note>
    </ligand>
</feature>
<keyword evidence="6 7" id="KW-0460">Magnesium</keyword>
<dbReference type="Pfam" id="PF00459">
    <property type="entry name" value="Inositol_P"/>
    <property type="match status" value="1"/>
</dbReference>
<name>A0A7V8NM47_9BACT</name>
<comment type="caution">
    <text evidence="9">The sequence shown here is derived from an EMBL/GenBank/DDBJ whole genome shotgun (WGS) entry which is preliminary data.</text>
</comment>
<dbReference type="Gene3D" id="3.30.540.10">
    <property type="entry name" value="Fructose-1,6-Bisphosphatase, subunit A, domain 1"/>
    <property type="match status" value="1"/>
</dbReference>
<comment type="similarity">
    <text evidence="3 8">Belongs to the inositol monophosphatase superfamily.</text>
</comment>
<dbReference type="Gene3D" id="3.40.190.80">
    <property type="match status" value="1"/>
</dbReference>
<dbReference type="InterPro" id="IPR020583">
    <property type="entry name" value="Inositol_monoP_metal-BS"/>
</dbReference>
<reference evidence="9" key="1">
    <citation type="submission" date="2020-06" db="EMBL/GenBank/DDBJ databases">
        <title>Legume-microbial interactions unlock mineral nutrients during tropical forest succession.</title>
        <authorList>
            <person name="Epihov D.Z."/>
        </authorList>
    </citation>
    <scope>NUCLEOTIDE SEQUENCE [LARGE SCALE GENOMIC DNA]</scope>
    <source>
        <strain evidence="9">Pan2503</strain>
    </source>
</reference>
<evidence type="ECO:0000256" key="8">
    <source>
        <dbReference type="RuleBase" id="RU364068"/>
    </source>
</evidence>
<comment type="cofactor">
    <cofactor evidence="2 7 8">
        <name>Mg(2+)</name>
        <dbReference type="ChEBI" id="CHEBI:18420"/>
    </cofactor>
</comment>
<evidence type="ECO:0000256" key="3">
    <source>
        <dbReference type="ARBA" id="ARBA00009759"/>
    </source>
</evidence>
<comment type="catalytic activity">
    <reaction evidence="1 8">
        <text>a myo-inositol phosphate + H2O = myo-inositol + phosphate</text>
        <dbReference type="Rhea" id="RHEA:24056"/>
        <dbReference type="ChEBI" id="CHEBI:15377"/>
        <dbReference type="ChEBI" id="CHEBI:17268"/>
        <dbReference type="ChEBI" id="CHEBI:43474"/>
        <dbReference type="ChEBI" id="CHEBI:84139"/>
        <dbReference type="EC" id="3.1.3.25"/>
    </reaction>
</comment>
<dbReference type="GO" id="GO:0046872">
    <property type="term" value="F:metal ion binding"/>
    <property type="evidence" value="ECO:0007669"/>
    <property type="project" value="UniProtKB-KW"/>
</dbReference>
<feature type="binding site" evidence="7">
    <location>
        <position position="86"/>
    </location>
    <ligand>
        <name>Mg(2+)</name>
        <dbReference type="ChEBI" id="CHEBI:18420"/>
        <label>1</label>
        <note>catalytic</note>
    </ligand>
</feature>
<dbReference type="GO" id="GO:0006020">
    <property type="term" value="P:inositol metabolic process"/>
    <property type="evidence" value="ECO:0007669"/>
    <property type="project" value="TreeGrafter"/>
</dbReference>
<dbReference type="GO" id="GO:0046854">
    <property type="term" value="P:phosphatidylinositol phosphate biosynthetic process"/>
    <property type="evidence" value="ECO:0007669"/>
    <property type="project" value="InterPro"/>
</dbReference>
<evidence type="ECO:0000256" key="2">
    <source>
        <dbReference type="ARBA" id="ARBA00001946"/>
    </source>
</evidence>
<dbReference type="AlphaFoldDB" id="A0A7V8NM47"/>
<dbReference type="PANTHER" id="PTHR20854">
    <property type="entry name" value="INOSITOL MONOPHOSPHATASE"/>
    <property type="match status" value="1"/>
</dbReference>
<feature type="binding site" evidence="7">
    <location>
        <position position="83"/>
    </location>
    <ligand>
        <name>Mg(2+)</name>
        <dbReference type="ChEBI" id="CHEBI:18420"/>
        <label>1</label>
        <note>catalytic</note>
    </ligand>
</feature>
<dbReference type="EMBL" id="JACDQQ010000113">
    <property type="protein sequence ID" value="MBA0083575.1"/>
    <property type="molecule type" value="Genomic_DNA"/>
</dbReference>
<dbReference type="PANTHER" id="PTHR20854:SF4">
    <property type="entry name" value="INOSITOL-1-MONOPHOSPHATASE-RELATED"/>
    <property type="match status" value="1"/>
</dbReference>
<evidence type="ECO:0000256" key="4">
    <source>
        <dbReference type="ARBA" id="ARBA00022723"/>
    </source>
</evidence>
<keyword evidence="5 8" id="KW-0378">Hydrolase</keyword>
<dbReference type="GO" id="GO:0008934">
    <property type="term" value="F:inositol monophosphate 1-phosphatase activity"/>
    <property type="evidence" value="ECO:0007669"/>
    <property type="project" value="InterPro"/>
</dbReference>
<keyword evidence="4 7" id="KW-0479">Metal-binding</keyword>
<dbReference type="GO" id="GO:0007165">
    <property type="term" value="P:signal transduction"/>
    <property type="evidence" value="ECO:0007669"/>
    <property type="project" value="TreeGrafter"/>
</dbReference>
<evidence type="ECO:0000313" key="10">
    <source>
        <dbReference type="Proteomes" id="UP000567293"/>
    </source>
</evidence>
<dbReference type="InterPro" id="IPR033942">
    <property type="entry name" value="IMPase"/>
</dbReference>
<accession>A0A7V8NM47</accession>
<evidence type="ECO:0000256" key="1">
    <source>
        <dbReference type="ARBA" id="ARBA00001033"/>
    </source>
</evidence>
<keyword evidence="10" id="KW-1185">Reference proteome</keyword>
<dbReference type="FunFam" id="3.30.540.10:FF:000003">
    <property type="entry name" value="Inositol-1-monophosphatase"/>
    <property type="match status" value="1"/>
</dbReference>
<dbReference type="EC" id="3.1.3.25" evidence="8"/>
<dbReference type="PROSITE" id="PS00629">
    <property type="entry name" value="IMP_1"/>
    <property type="match status" value="1"/>
</dbReference>
<evidence type="ECO:0000256" key="7">
    <source>
        <dbReference type="PIRSR" id="PIRSR600760-2"/>
    </source>
</evidence>
<gene>
    <name evidence="9" type="ORF">HRJ53_01125</name>
</gene>
<protein>
    <recommendedName>
        <fullName evidence="8">Inositol-1-monophosphatase</fullName>
        <ecNumber evidence="8">3.1.3.25</ecNumber>
    </recommendedName>
</protein>
<evidence type="ECO:0000256" key="6">
    <source>
        <dbReference type="ARBA" id="ARBA00022842"/>
    </source>
</evidence>
<dbReference type="PROSITE" id="PS00630">
    <property type="entry name" value="IMP_2"/>
    <property type="match status" value="1"/>
</dbReference>
<dbReference type="InterPro" id="IPR020550">
    <property type="entry name" value="Inositol_monophosphatase_CS"/>
</dbReference>
<dbReference type="InterPro" id="IPR000760">
    <property type="entry name" value="Inositol_monophosphatase-like"/>
</dbReference>
<evidence type="ECO:0000313" key="9">
    <source>
        <dbReference type="EMBL" id="MBA0083575.1"/>
    </source>
</evidence>
<organism evidence="9 10">
    <name type="scientific">Candidatus Acidiferrum panamense</name>
    <dbReference type="NCBI Taxonomy" id="2741543"/>
    <lineage>
        <taxon>Bacteria</taxon>
        <taxon>Pseudomonadati</taxon>
        <taxon>Acidobacteriota</taxon>
        <taxon>Terriglobia</taxon>
        <taxon>Candidatus Acidiferrales</taxon>
        <taxon>Candidatus Acidiferrum</taxon>
    </lineage>
</organism>
<feature type="binding site" evidence="7">
    <location>
        <position position="210"/>
    </location>
    <ligand>
        <name>Mg(2+)</name>
        <dbReference type="ChEBI" id="CHEBI:18420"/>
        <label>1</label>
        <note>catalytic</note>
    </ligand>
</feature>
<proteinExistence type="inferred from homology"/>
<feature type="binding site" evidence="7">
    <location>
        <position position="67"/>
    </location>
    <ligand>
        <name>Mg(2+)</name>
        <dbReference type="ChEBI" id="CHEBI:18420"/>
        <label>1</label>
        <note>catalytic</note>
    </ligand>
</feature>
<dbReference type="CDD" id="cd01639">
    <property type="entry name" value="IMPase"/>
    <property type="match status" value="1"/>
</dbReference>
<dbReference type="PRINTS" id="PR00377">
    <property type="entry name" value="IMPHPHTASES"/>
</dbReference>
<dbReference type="SUPFAM" id="SSF56655">
    <property type="entry name" value="Carbohydrate phosphatase"/>
    <property type="match status" value="1"/>
</dbReference>